<dbReference type="InterPro" id="IPR009097">
    <property type="entry name" value="Cyclic_Pdiesterase"/>
</dbReference>
<dbReference type="PANTHER" id="PTHR40037">
    <property type="entry name" value="PHOSPHOESTERASE YJCG-RELATED"/>
    <property type="match status" value="1"/>
</dbReference>
<keyword evidence="2" id="KW-1185">Reference proteome</keyword>
<proteinExistence type="predicted"/>
<evidence type="ECO:0000313" key="2">
    <source>
        <dbReference type="Proteomes" id="UP000295636"/>
    </source>
</evidence>
<dbReference type="PANTHER" id="PTHR40037:SF1">
    <property type="entry name" value="PHOSPHOESTERASE SAOUHSC_00951-RELATED"/>
    <property type="match status" value="1"/>
</dbReference>
<reference evidence="1 2" key="1">
    <citation type="submission" date="2019-03" db="EMBL/GenBank/DDBJ databases">
        <title>This is whole genome sequence of Paenibacillus sp MS74 strain.</title>
        <authorList>
            <person name="Trinh H.N."/>
        </authorList>
    </citation>
    <scope>NUCLEOTIDE SEQUENCE [LARGE SCALE GENOMIC DNA]</scope>
    <source>
        <strain evidence="1 2">MS74</strain>
    </source>
</reference>
<accession>A0A4R5KNX1</accession>
<dbReference type="SUPFAM" id="SSF55144">
    <property type="entry name" value="LigT-like"/>
    <property type="match status" value="1"/>
</dbReference>
<dbReference type="EMBL" id="SMRT01000007">
    <property type="protein sequence ID" value="TDF96618.1"/>
    <property type="molecule type" value="Genomic_DNA"/>
</dbReference>
<sequence>MLYGIAVFPSKEIQDTANRLRQRYDPQFAFIDPHLTLRASEDWTDDQLRDVHELLERTAAQCKPIRLHFNRFSTFFPVNNVIYLALSDPEPMQSLYKRICGGGMLAEPDKPYAYTPHLTVAQNLGDDELHDLYGSLRLRDVDIACTVDKLELLRRSADGIWEHMHAYPLTNK</sequence>
<organism evidence="1 2">
    <name type="scientific">Paenibacillus piri</name>
    <dbReference type="NCBI Taxonomy" id="2547395"/>
    <lineage>
        <taxon>Bacteria</taxon>
        <taxon>Bacillati</taxon>
        <taxon>Bacillota</taxon>
        <taxon>Bacilli</taxon>
        <taxon>Bacillales</taxon>
        <taxon>Paenibacillaceae</taxon>
        <taxon>Paenibacillus</taxon>
    </lineage>
</organism>
<gene>
    <name evidence="1" type="ORF">E1757_16120</name>
</gene>
<dbReference type="InterPro" id="IPR050580">
    <property type="entry name" value="2H_phosphoesterase_YjcG-like"/>
</dbReference>
<dbReference type="OrthoDB" id="1524661at2"/>
<evidence type="ECO:0008006" key="3">
    <source>
        <dbReference type="Google" id="ProtNLM"/>
    </source>
</evidence>
<dbReference type="Proteomes" id="UP000295636">
    <property type="component" value="Unassembled WGS sequence"/>
</dbReference>
<dbReference type="Gene3D" id="3.90.1140.10">
    <property type="entry name" value="Cyclic phosphodiesterase"/>
    <property type="match status" value="1"/>
</dbReference>
<dbReference type="Pfam" id="PF13563">
    <property type="entry name" value="2_5_RNA_ligase2"/>
    <property type="match status" value="1"/>
</dbReference>
<protein>
    <recommendedName>
        <fullName evidence="3">Phosphoesterase</fullName>
    </recommendedName>
</protein>
<dbReference type="NCBIfam" id="NF010223">
    <property type="entry name" value="PRK13679.1"/>
    <property type="match status" value="1"/>
</dbReference>
<comment type="caution">
    <text evidence="1">The sequence shown here is derived from an EMBL/GenBank/DDBJ whole genome shotgun (WGS) entry which is preliminary data.</text>
</comment>
<dbReference type="RefSeq" id="WP_133229881.1">
    <property type="nucleotide sequence ID" value="NZ_SMRT01000007.1"/>
</dbReference>
<dbReference type="AlphaFoldDB" id="A0A4R5KNX1"/>
<evidence type="ECO:0000313" key="1">
    <source>
        <dbReference type="EMBL" id="TDF96618.1"/>
    </source>
</evidence>
<name>A0A4R5KNX1_9BACL</name>